<dbReference type="OrthoDB" id="6519131at2"/>
<evidence type="ECO:0000313" key="11">
    <source>
        <dbReference type="EMBL" id="CCG88268.1"/>
    </source>
</evidence>
<dbReference type="AlphaFoldDB" id="V5ZA77"/>
<evidence type="ECO:0000256" key="2">
    <source>
        <dbReference type="ARBA" id="ARBA00022448"/>
    </source>
</evidence>
<keyword evidence="2" id="KW-0813">Transport</keyword>
<sequence length="167" mass="18223">MNLSTDNALIAYLKRVASPHALYFVSVILPLAALTYAFKFPAPSLLPLPEAQQLSAEPEPENTPDGYTRLSAISLFTAPRKDLAVQQQDDSDEHLLQAPESTLPFKVTGLLSSNLDSLSIAIIQQNQQQITLSIGDALPGTTATIVRIFPQRVIISHQGRYEALTIK</sequence>
<comment type="subcellular location">
    <subcellularLocation>
        <location evidence="1">Cell inner membrane</location>
    </subcellularLocation>
</comment>
<dbReference type="GO" id="GO:0005886">
    <property type="term" value="C:plasma membrane"/>
    <property type="evidence" value="ECO:0007669"/>
    <property type="project" value="UniProtKB-SubCell"/>
</dbReference>
<accession>V5ZA77</accession>
<reference evidence="11 12" key="1">
    <citation type="journal article" date="2013" name="Syst. Appl. Microbiol.">
        <title>Phylogenetic position and virulence apparatus of the pear flower necrosis pathogen Erwinia piriflorinigrans CFBP 5888T as assessed by comparative genomics.</title>
        <authorList>
            <person name="Smits T.H."/>
            <person name="Rezzonico F."/>
            <person name="Lopez M.M."/>
            <person name="Blom J."/>
            <person name="Goesmann A."/>
            <person name="Frey J.E."/>
            <person name="Duffy B."/>
        </authorList>
    </citation>
    <scope>NUCLEOTIDE SEQUENCE [LARGE SCALE GENOMIC DNA]</scope>
    <source>
        <strain evidence="12">CFBP5888</strain>
    </source>
</reference>
<evidence type="ECO:0000256" key="4">
    <source>
        <dbReference type="ARBA" id="ARBA00022519"/>
    </source>
</evidence>
<keyword evidence="5 9" id="KW-0812">Transmembrane</keyword>
<protein>
    <submittedName>
        <fullName evidence="11">Type II secretion system protein outC</fullName>
    </submittedName>
</protein>
<name>V5ZA77_9GAMM</name>
<evidence type="ECO:0000259" key="10">
    <source>
        <dbReference type="Pfam" id="PF11356"/>
    </source>
</evidence>
<dbReference type="Pfam" id="PF11356">
    <property type="entry name" value="T2SSC"/>
    <property type="match status" value="1"/>
</dbReference>
<dbReference type="Proteomes" id="UP000018217">
    <property type="component" value="Unassembled WGS sequence"/>
</dbReference>
<keyword evidence="8 9" id="KW-0472">Membrane</keyword>
<keyword evidence="6" id="KW-0653">Protein transport</keyword>
<gene>
    <name evidence="11" type="primary">outC</name>
    <name evidence="11" type="ORF">EPIR_2905</name>
</gene>
<dbReference type="InterPro" id="IPR024961">
    <property type="entry name" value="T2SS_GspC_N"/>
</dbReference>
<comment type="caution">
    <text evidence="11">The sequence shown here is derived from an EMBL/GenBank/DDBJ whole genome shotgun (WGS) entry which is preliminary data.</text>
</comment>
<dbReference type="Gene3D" id="2.30.30.830">
    <property type="match status" value="1"/>
</dbReference>
<evidence type="ECO:0000313" key="12">
    <source>
        <dbReference type="Proteomes" id="UP000018217"/>
    </source>
</evidence>
<evidence type="ECO:0000256" key="5">
    <source>
        <dbReference type="ARBA" id="ARBA00022692"/>
    </source>
</evidence>
<feature type="transmembrane region" description="Helical" evidence="9">
    <location>
        <begin position="20"/>
        <end position="38"/>
    </location>
</feature>
<organism evidence="11 12">
    <name type="scientific">Erwinia piriflorinigrans CFBP 5888</name>
    <dbReference type="NCBI Taxonomy" id="1161919"/>
    <lineage>
        <taxon>Bacteria</taxon>
        <taxon>Pseudomonadati</taxon>
        <taxon>Pseudomonadota</taxon>
        <taxon>Gammaproteobacteria</taxon>
        <taxon>Enterobacterales</taxon>
        <taxon>Erwiniaceae</taxon>
        <taxon>Erwinia</taxon>
    </lineage>
</organism>
<evidence type="ECO:0000256" key="6">
    <source>
        <dbReference type="ARBA" id="ARBA00022927"/>
    </source>
</evidence>
<evidence type="ECO:0000256" key="8">
    <source>
        <dbReference type="ARBA" id="ARBA00023136"/>
    </source>
</evidence>
<keyword evidence="12" id="KW-1185">Reference proteome</keyword>
<dbReference type="RefSeq" id="WP_023656038.1">
    <property type="nucleotide sequence ID" value="NZ_CAHS01000017.1"/>
</dbReference>
<keyword evidence="3" id="KW-1003">Cell membrane</keyword>
<proteinExistence type="predicted"/>
<dbReference type="GO" id="GO:0015031">
    <property type="term" value="P:protein transport"/>
    <property type="evidence" value="ECO:0007669"/>
    <property type="project" value="UniProtKB-KW"/>
</dbReference>
<evidence type="ECO:0000256" key="1">
    <source>
        <dbReference type="ARBA" id="ARBA00004533"/>
    </source>
</evidence>
<evidence type="ECO:0000256" key="9">
    <source>
        <dbReference type="SAM" id="Phobius"/>
    </source>
</evidence>
<evidence type="ECO:0000256" key="3">
    <source>
        <dbReference type="ARBA" id="ARBA00022475"/>
    </source>
</evidence>
<keyword evidence="4" id="KW-0997">Cell inner membrane</keyword>
<dbReference type="STRING" id="1161919.EPIR_2905"/>
<keyword evidence="7 9" id="KW-1133">Transmembrane helix</keyword>
<feature type="domain" description="Type II secretion system protein GspC N-terminal" evidence="10">
    <location>
        <begin position="25"/>
        <end position="165"/>
    </location>
</feature>
<evidence type="ECO:0000256" key="7">
    <source>
        <dbReference type="ARBA" id="ARBA00022989"/>
    </source>
</evidence>
<dbReference type="EMBL" id="CAHS01000017">
    <property type="protein sequence ID" value="CCG88268.1"/>
    <property type="molecule type" value="Genomic_DNA"/>
</dbReference>